<name>A0A2A4IXK2_HELVI</name>
<protein>
    <submittedName>
        <fullName evidence="1">Uncharacterized protein</fullName>
    </submittedName>
</protein>
<sequence length="92" mass="10192">MPSFCKWFDDVKHSVHHEHDPVADGAHLDVAKSFRHVARKPAALDCADFTGTVEGQGDHGCSNISSLLTAPEREPDTTYHVHVEVDRTCDHC</sequence>
<comment type="caution">
    <text evidence="1">The sequence shown here is derived from an EMBL/GenBank/DDBJ whole genome shotgun (WGS) entry which is preliminary data.</text>
</comment>
<proteinExistence type="predicted"/>
<gene>
    <name evidence="1" type="ORF">B5V51_11651</name>
</gene>
<evidence type="ECO:0000313" key="1">
    <source>
        <dbReference type="EMBL" id="PCG63843.1"/>
    </source>
</evidence>
<dbReference type="EMBL" id="NWSH01005927">
    <property type="protein sequence ID" value="PCG63843.1"/>
    <property type="molecule type" value="Genomic_DNA"/>
</dbReference>
<dbReference type="AlphaFoldDB" id="A0A2A4IXK2"/>
<accession>A0A2A4IXK2</accession>
<reference evidence="1" key="1">
    <citation type="submission" date="2017-09" db="EMBL/GenBank/DDBJ databases">
        <title>Contemporary evolution of a Lepidopteran species, Heliothis virescens, in response to modern agricultural practices.</title>
        <authorList>
            <person name="Fritz M.L."/>
            <person name="Deyonke A.M."/>
            <person name="Papanicolaou A."/>
            <person name="Micinski S."/>
            <person name="Westbrook J."/>
            <person name="Gould F."/>
        </authorList>
    </citation>
    <scope>NUCLEOTIDE SEQUENCE [LARGE SCALE GENOMIC DNA]</scope>
    <source>
        <strain evidence="1">HvINT-</strain>
        <tissue evidence="1">Whole body</tissue>
    </source>
</reference>
<organism evidence="1">
    <name type="scientific">Heliothis virescens</name>
    <name type="common">Tobacco budworm moth</name>
    <dbReference type="NCBI Taxonomy" id="7102"/>
    <lineage>
        <taxon>Eukaryota</taxon>
        <taxon>Metazoa</taxon>
        <taxon>Ecdysozoa</taxon>
        <taxon>Arthropoda</taxon>
        <taxon>Hexapoda</taxon>
        <taxon>Insecta</taxon>
        <taxon>Pterygota</taxon>
        <taxon>Neoptera</taxon>
        <taxon>Endopterygota</taxon>
        <taxon>Lepidoptera</taxon>
        <taxon>Glossata</taxon>
        <taxon>Ditrysia</taxon>
        <taxon>Noctuoidea</taxon>
        <taxon>Noctuidae</taxon>
        <taxon>Heliothinae</taxon>
        <taxon>Heliothis</taxon>
    </lineage>
</organism>